<accession>A0A947G9T8</accession>
<proteinExistence type="predicted"/>
<name>A0A947G9T8_HYDSH</name>
<feature type="region of interest" description="Disordered" evidence="1">
    <location>
        <begin position="1"/>
        <end position="20"/>
    </location>
</feature>
<reference evidence="2" key="1">
    <citation type="journal article" date="2021" name="Microbiology">
        <title>Metagenomic Analysis of the Microbial Community in the Underground Coal Fire Area (Kemerovo Region, Russia) Revealed Predominance of Thermophilic Members of the Phyla Deinococcus-thermus, Aquificae, and Firmicutes.</title>
        <authorList>
            <person name="Kadnikov V."/>
            <person name="Mardanov A.V."/>
            <person name="Beletsky A.V."/>
            <person name="Karnachuk O.V."/>
            <person name="Ravin N.V."/>
        </authorList>
    </citation>
    <scope>NUCLEOTIDE SEQUENCE</scope>
    <source>
        <strain evidence="2">RBS10-49</strain>
    </source>
</reference>
<sequence>MVLMARRPPKRPIRPVVGDHFVDPRTPETELFGEETALRPVAGVETQVPATKKVRRAKSVDIRDEAAFRQKKWRKKLKIP</sequence>
<organism evidence="2 3">
    <name type="scientific">Hydrogenibacillus schlegelii</name>
    <name type="common">Bacillus schlegelii</name>
    <dbReference type="NCBI Taxonomy" id="1484"/>
    <lineage>
        <taxon>Bacteria</taxon>
        <taxon>Bacillati</taxon>
        <taxon>Bacillota</taxon>
        <taxon>Bacilli</taxon>
        <taxon>Bacillales</taxon>
        <taxon>Bacillales Family X. Incertae Sedis</taxon>
        <taxon>Hydrogenibacillus</taxon>
    </lineage>
</organism>
<protein>
    <submittedName>
        <fullName evidence="2">Uncharacterized protein</fullName>
    </submittedName>
</protein>
<comment type="caution">
    <text evidence="2">The sequence shown here is derived from an EMBL/GenBank/DDBJ whole genome shotgun (WGS) entry which is preliminary data.</text>
</comment>
<evidence type="ECO:0000256" key="1">
    <source>
        <dbReference type="SAM" id="MobiDB-lite"/>
    </source>
</evidence>
<dbReference type="Proteomes" id="UP000748108">
    <property type="component" value="Unassembled WGS sequence"/>
</dbReference>
<dbReference type="AlphaFoldDB" id="A0A947G9T8"/>
<dbReference type="EMBL" id="JAHHQF010000050">
    <property type="protein sequence ID" value="MBT9282085.1"/>
    <property type="molecule type" value="Genomic_DNA"/>
</dbReference>
<evidence type="ECO:0000313" key="2">
    <source>
        <dbReference type="EMBL" id="MBT9282085.1"/>
    </source>
</evidence>
<evidence type="ECO:0000313" key="3">
    <source>
        <dbReference type="Proteomes" id="UP000748108"/>
    </source>
</evidence>
<gene>
    <name evidence="2" type="ORF">KM312_05440</name>
</gene>